<feature type="compositionally biased region" description="Polar residues" evidence="1">
    <location>
        <begin position="1"/>
        <end position="11"/>
    </location>
</feature>
<comment type="caution">
    <text evidence="4">The sequence shown here is derived from an EMBL/GenBank/DDBJ whole genome shotgun (WGS) entry which is preliminary data.</text>
</comment>
<reference evidence="4" key="1">
    <citation type="submission" date="2020-11" db="EMBL/GenBank/DDBJ databases">
        <title>Nocardioides cynanchi sp. nov., isolated from soil of rhizosphere of Cynanchum wilfordii.</title>
        <authorList>
            <person name="Lee J.-S."/>
            <person name="Suh M.K."/>
            <person name="Kim J.-S."/>
        </authorList>
    </citation>
    <scope>NUCLEOTIDE SEQUENCE</scope>
    <source>
        <strain evidence="4">KCTC 19276</strain>
    </source>
</reference>
<keyword evidence="2" id="KW-0812">Transmembrane</keyword>
<sequence length="549" mass="57479">MPTPTRGSGTSPGRKASACTPRSCLSQNRGVSASGHPSRPAWWVAGVVAGGAGLAASYFAAMVMSIRESPVVAVAELIIKLTPGPIAEKAISIVGQRDKPLLVTGILVGLALVFALTGGLARRSWWLTMVGVGSVSLLGGVAVVVQHGSESTDLIPVVVGFVAWVVCLSVLTESLRSGERDASVSGTATGPDQPGGLPRRGFLVGAGLVAAASVGVAVLGRVIGRGRRQVEAARRLLRLQGVSAPEPPPGVSLDVAGITSWQTPNDDFYLIHTVLIPPAIDPKDWRLRIHGMVEREVVLTYEDLMDRELTEGWVTLNCVSNPVGGDLIGNAWWSGVRTADLLAEAGVKDGADAVLQTSDDGWTCGTPVAALTDDRNAMLAVGMNGEALPIEHGFPVRTLVPGLYGFVSACKWVVDWEVTSFSEFSAFWTDRGWSEQAPVKIASRIDVPRDGDEVDAGDVRVGGMAWAQHTGIGAVEVSVDGGAWQPAEIASATNIDSWVQWTANVAVEKGNHILRVRATDSDGLVQTGAVADVIPDGATGWHQVSVQVT</sequence>
<dbReference type="GO" id="GO:0006790">
    <property type="term" value="P:sulfur compound metabolic process"/>
    <property type="evidence" value="ECO:0007669"/>
    <property type="project" value="TreeGrafter"/>
</dbReference>
<feature type="transmembrane region" description="Helical" evidence="2">
    <location>
        <begin position="154"/>
        <end position="171"/>
    </location>
</feature>
<dbReference type="PANTHER" id="PTHR19372">
    <property type="entry name" value="SULFITE REDUCTASE"/>
    <property type="match status" value="1"/>
</dbReference>
<protein>
    <submittedName>
        <fullName evidence="4">Molybdopterin-dependent oxidoreductase</fullName>
    </submittedName>
</protein>
<keyword evidence="2" id="KW-0472">Membrane</keyword>
<dbReference type="PANTHER" id="PTHR19372:SF7">
    <property type="entry name" value="SULFITE OXIDASE, MITOCHONDRIAL"/>
    <property type="match status" value="1"/>
</dbReference>
<evidence type="ECO:0000256" key="1">
    <source>
        <dbReference type="SAM" id="MobiDB-lite"/>
    </source>
</evidence>
<dbReference type="GO" id="GO:0008482">
    <property type="term" value="F:sulfite oxidase activity"/>
    <property type="evidence" value="ECO:0007669"/>
    <property type="project" value="TreeGrafter"/>
</dbReference>
<dbReference type="InterPro" id="IPR000572">
    <property type="entry name" value="OxRdtase_Mopterin-bd_dom"/>
</dbReference>
<dbReference type="Gene3D" id="3.90.420.10">
    <property type="entry name" value="Oxidoreductase, molybdopterin-binding domain"/>
    <property type="match status" value="1"/>
</dbReference>
<dbReference type="InterPro" id="IPR036374">
    <property type="entry name" value="OxRdtase_Mopterin-bd_sf"/>
</dbReference>
<accession>A0A930YI17</accession>
<feature type="transmembrane region" description="Helical" evidence="2">
    <location>
        <begin position="202"/>
        <end position="224"/>
    </location>
</feature>
<dbReference type="GO" id="GO:0043546">
    <property type="term" value="F:molybdopterin cofactor binding"/>
    <property type="evidence" value="ECO:0007669"/>
    <property type="project" value="TreeGrafter"/>
</dbReference>
<proteinExistence type="predicted"/>
<dbReference type="SUPFAM" id="SSF81296">
    <property type="entry name" value="E set domains"/>
    <property type="match status" value="1"/>
</dbReference>
<gene>
    <name evidence="4" type="ORF">ISU10_15930</name>
</gene>
<dbReference type="GO" id="GO:0020037">
    <property type="term" value="F:heme binding"/>
    <property type="evidence" value="ECO:0007669"/>
    <property type="project" value="TreeGrafter"/>
</dbReference>
<dbReference type="InterPro" id="IPR014756">
    <property type="entry name" value="Ig_E-set"/>
</dbReference>
<keyword evidence="2" id="KW-1133">Transmembrane helix</keyword>
<feature type="transmembrane region" description="Helical" evidence="2">
    <location>
        <begin position="101"/>
        <end position="119"/>
    </location>
</feature>
<evidence type="ECO:0000313" key="5">
    <source>
        <dbReference type="Proteomes" id="UP000660668"/>
    </source>
</evidence>
<dbReference type="Proteomes" id="UP000660668">
    <property type="component" value="Unassembled WGS sequence"/>
</dbReference>
<dbReference type="SUPFAM" id="SSF56524">
    <property type="entry name" value="Oxidoreductase molybdopterin-binding domain"/>
    <property type="match status" value="1"/>
</dbReference>
<organism evidence="4 5">
    <name type="scientific">Nocardioides agariphilus</name>
    <dbReference type="NCBI Taxonomy" id="433664"/>
    <lineage>
        <taxon>Bacteria</taxon>
        <taxon>Bacillati</taxon>
        <taxon>Actinomycetota</taxon>
        <taxon>Actinomycetes</taxon>
        <taxon>Propionibacteriales</taxon>
        <taxon>Nocardioidaceae</taxon>
        <taxon>Nocardioides</taxon>
    </lineage>
</organism>
<evidence type="ECO:0000256" key="2">
    <source>
        <dbReference type="SAM" id="Phobius"/>
    </source>
</evidence>
<evidence type="ECO:0000313" key="4">
    <source>
        <dbReference type="EMBL" id="MBF4769256.1"/>
    </source>
</evidence>
<dbReference type="EMBL" id="JADKPO010000022">
    <property type="protein sequence ID" value="MBF4769256.1"/>
    <property type="molecule type" value="Genomic_DNA"/>
</dbReference>
<dbReference type="AlphaFoldDB" id="A0A930YI17"/>
<feature type="region of interest" description="Disordered" evidence="1">
    <location>
        <begin position="1"/>
        <end position="23"/>
    </location>
</feature>
<feature type="domain" description="Oxidoreductase molybdopterin-binding" evidence="3">
    <location>
        <begin position="278"/>
        <end position="422"/>
    </location>
</feature>
<feature type="transmembrane region" description="Helical" evidence="2">
    <location>
        <begin position="125"/>
        <end position="145"/>
    </location>
</feature>
<name>A0A930YI17_9ACTN</name>
<evidence type="ECO:0000259" key="3">
    <source>
        <dbReference type="Pfam" id="PF00174"/>
    </source>
</evidence>
<dbReference type="Gene3D" id="2.60.40.650">
    <property type="match status" value="1"/>
</dbReference>
<keyword evidence="5" id="KW-1185">Reference proteome</keyword>
<feature type="transmembrane region" description="Helical" evidence="2">
    <location>
        <begin position="41"/>
        <end position="61"/>
    </location>
</feature>
<dbReference type="Pfam" id="PF00174">
    <property type="entry name" value="Oxidored_molyb"/>
    <property type="match status" value="1"/>
</dbReference>